<accession>A0A261SAW0</accession>
<gene>
    <name evidence="4" type="ORF">CAL29_11850</name>
</gene>
<keyword evidence="1" id="KW-0805">Transcription regulation</keyword>
<dbReference type="Proteomes" id="UP000216020">
    <property type="component" value="Unassembled WGS sequence"/>
</dbReference>
<proteinExistence type="predicted"/>
<comment type="caution">
    <text evidence="4">The sequence shown here is derived from an EMBL/GenBank/DDBJ whole genome shotgun (WGS) entry which is preliminary data.</text>
</comment>
<protein>
    <submittedName>
        <fullName evidence="4">AraC family transcriptional regulator</fullName>
    </submittedName>
</protein>
<keyword evidence="5" id="KW-1185">Reference proteome</keyword>
<dbReference type="Pfam" id="PF12833">
    <property type="entry name" value="HTH_18"/>
    <property type="match status" value="1"/>
</dbReference>
<sequence length="310" mass="33708">MPPDEARLHGHHLLPDVVLPGAWAGLAQFEDFDDDITLTAWRGRATEALDVQAEGPPMFCIAVFLEGRASMAIDGGPPLLAEPGMAVIQTGERRVRGSFRMAGGQDVQLVDIRYTPAGLLRAGGQPLVALQGDFLQDRSVPAAGSLLAGFPAPAALLRTARDILACPYRNRTVRQLYLRAKALEALAVVLQAVQQAGDAPVGARERRLLLQARRLIDERYGEDWTVERLARAVGLTEKKLKAGFRALAGHTVHAYLREVRLQAAACMLDEGHSATEAALAVGYSNLSHFSKSFREVNGMGPRHWARRREG</sequence>
<evidence type="ECO:0000313" key="4">
    <source>
        <dbReference type="EMBL" id="OZI34231.1"/>
    </source>
</evidence>
<dbReference type="PROSITE" id="PS01124">
    <property type="entry name" value="HTH_ARAC_FAMILY_2"/>
    <property type="match status" value="1"/>
</dbReference>
<reference evidence="5" key="1">
    <citation type="submission" date="2017-05" db="EMBL/GenBank/DDBJ databases">
        <title>Complete and WGS of Bordetella genogroups.</title>
        <authorList>
            <person name="Spilker T."/>
            <person name="Lipuma J."/>
        </authorList>
    </citation>
    <scope>NUCLEOTIDE SEQUENCE [LARGE SCALE GENOMIC DNA]</scope>
    <source>
        <strain evidence="5">AU16122</strain>
    </source>
</reference>
<dbReference type="AlphaFoldDB" id="A0A261SAW0"/>
<keyword evidence="2" id="KW-0804">Transcription</keyword>
<evidence type="ECO:0000256" key="1">
    <source>
        <dbReference type="ARBA" id="ARBA00023015"/>
    </source>
</evidence>
<organism evidence="4 5">
    <name type="scientific">Bordetella genomosp. 10</name>
    <dbReference type="NCBI Taxonomy" id="1416804"/>
    <lineage>
        <taxon>Bacteria</taxon>
        <taxon>Pseudomonadati</taxon>
        <taxon>Pseudomonadota</taxon>
        <taxon>Betaproteobacteria</taxon>
        <taxon>Burkholderiales</taxon>
        <taxon>Alcaligenaceae</taxon>
        <taxon>Bordetella</taxon>
    </lineage>
</organism>
<dbReference type="GO" id="GO:0043565">
    <property type="term" value="F:sequence-specific DNA binding"/>
    <property type="evidence" value="ECO:0007669"/>
    <property type="project" value="InterPro"/>
</dbReference>
<dbReference type="Gene3D" id="1.10.10.60">
    <property type="entry name" value="Homeodomain-like"/>
    <property type="match status" value="1"/>
</dbReference>
<evidence type="ECO:0000256" key="2">
    <source>
        <dbReference type="ARBA" id="ARBA00023163"/>
    </source>
</evidence>
<name>A0A261SAW0_9BORD</name>
<dbReference type="GO" id="GO:0003700">
    <property type="term" value="F:DNA-binding transcription factor activity"/>
    <property type="evidence" value="ECO:0007669"/>
    <property type="project" value="InterPro"/>
</dbReference>
<dbReference type="InterPro" id="IPR009057">
    <property type="entry name" value="Homeodomain-like_sf"/>
</dbReference>
<dbReference type="EMBL" id="NEVM01000002">
    <property type="protein sequence ID" value="OZI34231.1"/>
    <property type="molecule type" value="Genomic_DNA"/>
</dbReference>
<dbReference type="SMART" id="SM00342">
    <property type="entry name" value="HTH_ARAC"/>
    <property type="match status" value="1"/>
</dbReference>
<dbReference type="OrthoDB" id="9789899at2"/>
<dbReference type="InterPro" id="IPR053142">
    <property type="entry name" value="PchR_regulatory_protein"/>
</dbReference>
<dbReference type="PANTHER" id="PTHR47893">
    <property type="entry name" value="REGULATORY PROTEIN PCHR"/>
    <property type="match status" value="1"/>
</dbReference>
<dbReference type="PANTHER" id="PTHR47893:SF1">
    <property type="entry name" value="REGULATORY PROTEIN PCHR"/>
    <property type="match status" value="1"/>
</dbReference>
<evidence type="ECO:0000313" key="5">
    <source>
        <dbReference type="Proteomes" id="UP000216020"/>
    </source>
</evidence>
<dbReference type="InterPro" id="IPR018060">
    <property type="entry name" value="HTH_AraC"/>
</dbReference>
<dbReference type="SUPFAM" id="SSF46689">
    <property type="entry name" value="Homeodomain-like"/>
    <property type="match status" value="2"/>
</dbReference>
<evidence type="ECO:0000259" key="3">
    <source>
        <dbReference type="PROSITE" id="PS01124"/>
    </source>
</evidence>
<feature type="domain" description="HTH araC/xylS-type" evidence="3">
    <location>
        <begin position="210"/>
        <end position="307"/>
    </location>
</feature>